<protein>
    <submittedName>
        <fullName evidence="1">Uncharacterized protein</fullName>
    </submittedName>
</protein>
<evidence type="ECO:0000313" key="1">
    <source>
        <dbReference type="EMBL" id="BAT73384.1"/>
    </source>
</evidence>
<evidence type="ECO:0000313" key="2">
    <source>
        <dbReference type="Proteomes" id="UP000291084"/>
    </source>
</evidence>
<proteinExistence type="predicted"/>
<accession>A0A0S3QYF0</accession>
<organism evidence="1 2">
    <name type="scientific">Vigna angularis var. angularis</name>
    <dbReference type="NCBI Taxonomy" id="157739"/>
    <lineage>
        <taxon>Eukaryota</taxon>
        <taxon>Viridiplantae</taxon>
        <taxon>Streptophyta</taxon>
        <taxon>Embryophyta</taxon>
        <taxon>Tracheophyta</taxon>
        <taxon>Spermatophyta</taxon>
        <taxon>Magnoliopsida</taxon>
        <taxon>eudicotyledons</taxon>
        <taxon>Gunneridae</taxon>
        <taxon>Pentapetalae</taxon>
        <taxon>rosids</taxon>
        <taxon>fabids</taxon>
        <taxon>Fabales</taxon>
        <taxon>Fabaceae</taxon>
        <taxon>Papilionoideae</taxon>
        <taxon>50 kb inversion clade</taxon>
        <taxon>NPAAA clade</taxon>
        <taxon>indigoferoid/millettioid clade</taxon>
        <taxon>Phaseoleae</taxon>
        <taxon>Vigna</taxon>
    </lineage>
</organism>
<dbReference type="AlphaFoldDB" id="A0A0S3QYF0"/>
<dbReference type="OrthoDB" id="1356255at2759"/>
<dbReference type="Proteomes" id="UP000291084">
    <property type="component" value="Chromosome 1"/>
</dbReference>
<dbReference type="EMBL" id="AP015034">
    <property type="protein sequence ID" value="BAT73384.1"/>
    <property type="molecule type" value="Genomic_DNA"/>
</dbReference>
<gene>
    <name evidence="1" type="primary">Vigan.01G086200</name>
    <name evidence="1" type="ORF">VIGAN_01086200</name>
</gene>
<keyword evidence="2" id="KW-1185">Reference proteome</keyword>
<sequence>MTQLFTKVGVAVNIRNQAGEEARMRQKYHNPLMKTSFPIEEHVASILTPYAFELLQHEIELSTNIQQL</sequence>
<name>A0A0S3QYF0_PHAAN</name>
<reference evidence="1 2" key="1">
    <citation type="journal article" date="2015" name="Sci. Rep.">
        <title>The power of single molecule real-time sequencing technology in the de novo assembly of a eukaryotic genome.</title>
        <authorList>
            <person name="Sakai H."/>
            <person name="Naito K."/>
            <person name="Ogiso-Tanaka E."/>
            <person name="Takahashi Y."/>
            <person name="Iseki K."/>
            <person name="Muto C."/>
            <person name="Satou K."/>
            <person name="Teruya K."/>
            <person name="Shiroma A."/>
            <person name="Shimoji M."/>
            <person name="Hirano T."/>
            <person name="Itoh T."/>
            <person name="Kaga A."/>
            <person name="Tomooka N."/>
        </authorList>
    </citation>
    <scope>NUCLEOTIDE SEQUENCE [LARGE SCALE GENOMIC DNA]</scope>
    <source>
        <strain evidence="2">cv. Shumari</strain>
    </source>
</reference>